<dbReference type="AlphaFoldDB" id="A0A2P5DKP3"/>
<evidence type="ECO:0000313" key="1">
    <source>
        <dbReference type="EMBL" id="PON73838.1"/>
    </source>
</evidence>
<accession>A0A2P5DKP3</accession>
<proteinExistence type="predicted"/>
<protein>
    <submittedName>
        <fullName evidence="1">Uncharacterized protein</fullName>
    </submittedName>
</protein>
<gene>
    <name evidence="1" type="ORF">PanWU01x14_053880</name>
</gene>
<dbReference type="OrthoDB" id="1749844at2759"/>
<reference evidence="2" key="1">
    <citation type="submission" date="2016-06" db="EMBL/GenBank/DDBJ databases">
        <title>Parallel loss of symbiosis genes in relatives of nitrogen-fixing non-legume Parasponia.</title>
        <authorList>
            <person name="Van Velzen R."/>
            <person name="Holmer R."/>
            <person name="Bu F."/>
            <person name="Rutten L."/>
            <person name="Van Zeijl A."/>
            <person name="Liu W."/>
            <person name="Santuari L."/>
            <person name="Cao Q."/>
            <person name="Sharma T."/>
            <person name="Shen D."/>
            <person name="Roswanjaya Y."/>
            <person name="Wardhani T."/>
            <person name="Kalhor M.S."/>
            <person name="Jansen J."/>
            <person name="Van den Hoogen J."/>
            <person name="Gungor B."/>
            <person name="Hartog M."/>
            <person name="Hontelez J."/>
            <person name="Verver J."/>
            <person name="Yang W.-C."/>
            <person name="Schijlen E."/>
            <person name="Repin R."/>
            <person name="Schilthuizen M."/>
            <person name="Schranz E."/>
            <person name="Heidstra R."/>
            <person name="Miyata K."/>
            <person name="Fedorova E."/>
            <person name="Kohlen W."/>
            <person name="Bisseling T."/>
            <person name="Smit S."/>
            <person name="Geurts R."/>
        </authorList>
    </citation>
    <scope>NUCLEOTIDE SEQUENCE [LARGE SCALE GENOMIC DNA]</scope>
    <source>
        <strain evidence="2">cv. WU1-14</strain>
    </source>
</reference>
<organism evidence="1 2">
    <name type="scientific">Parasponia andersonii</name>
    <name type="common">Sponia andersonii</name>
    <dbReference type="NCBI Taxonomy" id="3476"/>
    <lineage>
        <taxon>Eukaryota</taxon>
        <taxon>Viridiplantae</taxon>
        <taxon>Streptophyta</taxon>
        <taxon>Embryophyta</taxon>
        <taxon>Tracheophyta</taxon>
        <taxon>Spermatophyta</taxon>
        <taxon>Magnoliopsida</taxon>
        <taxon>eudicotyledons</taxon>
        <taxon>Gunneridae</taxon>
        <taxon>Pentapetalae</taxon>
        <taxon>rosids</taxon>
        <taxon>fabids</taxon>
        <taxon>Rosales</taxon>
        <taxon>Cannabaceae</taxon>
        <taxon>Parasponia</taxon>
    </lineage>
</organism>
<name>A0A2P5DKP3_PARAD</name>
<comment type="caution">
    <text evidence="1">The sequence shown here is derived from an EMBL/GenBank/DDBJ whole genome shotgun (WGS) entry which is preliminary data.</text>
</comment>
<keyword evidence="2" id="KW-1185">Reference proteome</keyword>
<sequence length="103" mass="11622">MTLYLEDRYLVVYQVGLNSIKPNPLLRACVGGRKKQECYGSLFTIHSEIGTIDQYPWVLVVSDFSDIFLEDFPGLPPDREIEFCIDLVSGAQLVSIPIIESIL</sequence>
<evidence type="ECO:0000313" key="2">
    <source>
        <dbReference type="Proteomes" id="UP000237105"/>
    </source>
</evidence>
<dbReference type="EMBL" id="JXTB01000031">
    <property type="protein sequence ID" value="PON73838.1"/>
    <property type="molecule type" value="Genomic_DNA"/>
</dbReference>
<dbReference type="Proteomes" id="UP000237105">
    <property type="component" value="Unassembled WGS sequence"/>
</dbReference>